<evidence type="ECO:0000313" key="1">
    <source>
        <dbReference type="EMBL" id="BAE50665.1"/>
    </source>
</evidence>
<keyword evidence="2" id="KW-1185">Reference proteome</keyword>
<dbReference type="Proteomes" id="UP000007058">
    <property type="component" value="Chromosome"/>
</dbReference>
<protein>
    <submittedName>
        <fullName evidence="1">Uncharacterized protein</fullName>
    </submittedName>
</protein>
<name>Q2W660_PARM1</name>
<gene>
    <name evidence="1" type="ordered locus">amb1861</name>
</gene>
<dbReference type="InterPro" id="IPR047700">
    <property type="entry name" value="NrtS-like"/>
</dbReference>
<accession>Q2W660</accession>
<dbReference type="HOGENOM" id="CLU_186816_1_0_5"/>
<sequence>MRGGSGRPAYSCGVPPMPGSLIRRFIQAATSDGLQRRSLTLTAIVGTLLNLINQGDSLLSGHTPNLFKLALTYAVPYCVATIAGATALMRRR</sequence>
<proteinExistence type="predicted"/>
<dbReference type="AlphaFoldDB" id="Q2W660"/>
<dbReference type="STRING" id="342108.amb1861"/>
<dbReference type="KEGG" id="mag:amb1861"/>
<evidence type="ECO:0000313" key="2">
    <source>
        <dbReference type="Proteomes" id="UP000007058"/>
    </source>
</evidence>
<organism evidence="1 2">
    <name type="scientific">Paramagnetospirillum magneticum (strain ATCC 700264 / AMB-1)</name>
    <name type="common">Magnetospirillum magneticum</name>
    <dbReference type="NCBI Taxonomy" id="342108"/>
    <lineage>
        <taxon>Bacteria</taxon>
        <taxon>Pseudomonadati</taxon>
        <taxon>Pseudomonadota</taxon>
        <taxon>Alphaproteobacteria</taxon>
        <taxon>Rhodospirillales</taxon>
        <taxon>Magnetospirillaceae</taxon>
        <taxon>Paramagnetospirillum</taxon>
    </lineage>
</organism>
<reference evidence="1 2" key="1">
    <citation type="journal article" date="2005" name="DNA Res.">
        <title>Complete genome sequence of the facultative anaerobic magnetotactic bacterium Magnetospirillum sp. strain AMB-1.</title>
        <authorList>
            <person name="Matsunaga T."/>
            <person name="Okamura Y."/>
            <person name="Fukuda Y."/>
            <person name="Wahyudi A.T."/>
            <person name="Murase Y."/>
            <person name="Takeyama H."/>
        </authorList>
    </citation>
    <scope>NUCLEOTIDE SEQUENCE [LARGE SCALE GENOMIC DNA]</scope>
    <source>
        <strain evidence="2">ATCC 700264 / AMB-1</strain>
    </source>
</reference>
<dbReference type="NCBIfam" id="NF038050">
    <property type="entry name" value="NrtS"/>
    <property type="match status" value="1"/>
</dbReference>
<dbReference type="EMBL" id="AP007255">
    <property type="protein sequence ID" value="BAE50665.1"/>
    <property type="molecule type" value="Genomic_DNA"/>
</dbReference>